<gene>
    <name evidence="9" type="ORF">SAMN04488136_13818</name>
</gene>
<dbReference type="GO" id="GO:0008146">
    <property type="term" value="F:sulfotransferase activity"/>
    <property type="evidence" value="ECO:0007669"/>
    <property type="project" value="InterPro"/>
</dbReference>
<dbReference type="InterPro" id="IPR005331">
    <property type="entry name" value="Sulfotransferase"/>
</dbReference>
<keyword evidence="3" id="KW-0812">Transmembrane</keyword>
<evidence type="ECO:0000256" key="7">
    <source>
        <dbReference type="ARBA" id="ARBA00023180"/>
    </source>
</evidence>
<sequence>MNGISVDKRYKGLHYEVGQLPKKLVDSTLYWQLPHDVRRCIYFLFSPIRIERLRRFRTQKPENSNAQSLRPFCDTKSIFVHIPKAAGISVGFSLYGRKTGDHRTILDYQLCCPKKEFESFFKFSFVRNPWDRVFSAYSYLKKGGRNNQDLEWSKKYLSQYNSFEEFVTDWINEDNINLGLHFKPQYKFICSQGDKLEVDFICYFENIEDDYKYIRNKLNIGQDLVFENKTTSKKKDYRDYYTDETKEIVRSVYQKDIELFGYNFDGSSLHSQLAQRAKNFPDAPQVSKDNTPQTTK</sequence>
<keyword evidence="4" id="KW-1133">Transmembrane helix</keyword>
<evidence type="ECO:0000256" key="4">
    <source>
        <dbReference type="ARBA" id="ARBA00022989"/>
    </source>
</evidence>
<evidence type="ECO:0000256" key="5">
    <source>
        <dbReference type="ARBA" id="ARBA00023034"/>
    </source>
</evidence>
<dbReference type="PANTHER" id="PTHR12137:SF54">
    <property type="entry name" value="CARBOHYDRATE SULFOTRANSFERASE"/>
    <property type="match status" value="1"/>
</dbReference>
<dbReference type="Pfam" id="PF03567">
    <property type="entry name" value="Sulfotransfer_2"/>
    <property type="match status" value="1"/>
</dbReference>
<dbReference type="Proteomes" id="UP000198854">
    <property type="component" value="Unassembled WGS sequence"/>
</dbReference>
<comment type="subcellular location">
    <subcellularLocation>
        <location evidence="1">Golgi apparatus membrane</location>
        <topology evidence="1">Single-pass type II membrane protein</topology>
    </subcellularLocation>
</comment>
<keyword evidence="10" id="KW-1185">Reference proteome</keyword>
<dbReference type="Gene3D" id="3.40.50.300">
    <property type="entry name" value="P-loop containing nucleotide triphosphate hydrolases"/>
    <property type="match status" value="1"/>
</dbReference>
<dbReference type="PANTHER" id="PTHR12137">
    <property type="entry name" value="CARBOHYDRATE SULFOTRANSFERASE"/>
    <property type="match status" value="1"/>
</dbReference>
<keyword evidence="7" id="KW-0325">Glycoprotein</keyword>
<evidence type="ECO:0000256" key="8">
    <source>
        <dbReference type="SAM" id="MobiDB-lite"/>
    </source>
</evidence>
<dbReference type="EMBL" id="FNDD01000038">
    <property type="protein sequence ID" value="SDH94536.1"/>
    <property type="molecule type" value="Genomic_DNA"/>
</dbReference>
<evidence type="ECO:0000313" key="9">
    <source>
        <dbReference type="EMBL" id="SDH94536.1"/>
    </source>
</evidence>
<dbReference type="SUPFAM" id="SSF52540">
    <property type="entry name" value="P-loop containing nucleoside triphosphate hydrolases"/>
    <property type="match status" value="1"/>
</dbReference>
<organism evidence="9 10">
    <name type="scientific">Vibrio xiamenensis</name>
    <dbReference type="NCBI Taxonomy" id="861298"/>
    <lineage>
        <taxon>Bacteria</taxon>
        <taxon>Pseudomonadati</taxon>
        <taxon>Pseudomonadota</taxon>
        <taxon>Gammaproteobacteria</taxon>
        <taxon>Vibrionales</taxon>
        <taxon>Vibrionaceae</taxon>
        <taxon>Vibrio</taxon>
    </lineage>
</organism>
<dbReference type="InterPro" id="IPR027417">
    <property type="entry name" value="P-loop_NTPase"/>
</dbReference>
<evidence type="ECO:0000256" key="2">
    <source>
        <dbReference type="ARBA" id="ARBA00022679"/>
    </source>
</evidence>
<protein>
    <submittedName>
        <fullName evidence="9">Sulfotransferase family protein</fullName>
    </submittedName>
</protein>
<dbReference type="OrthoDB" id="288532at2"/>
<dbReference type="InterPro" id="IPR018011">
    <property type="entry name" value="Carb_sulfotrans_8-10"/>
</dbReference>
<accession>A0A1G8GJN2</accession>
<evidence type="ECO:0000256" key="3">
    <source>
        <dbReference type="ARBA" id="ARBA00022692"/>
    </source>
</evidence>
<keyword evidence="2 9" id="KW-0808">Transferase</keyword>
<feature type="compositionally biased region" description="Polar residues" evidence="8">
    <location>
        <begin position="287"/>
        <end position="296"/>
    </location>
</feature>
<dbReference type="GO" id="GO:0016051">
    <property type="term" value="P:carbohydrate biosynthetic process"/>
    <property type="evidence" value="ECO:0007669"/>
    <property type="project" value="InterPro"/>
</dbReference>
<evidence type="ECO:0000256" key="6">
    <source>
        <dbReference type="ARBA" id="ARBA00023136"/>
    </source>
</evidence>
<proteinExistence type="predicted"/>
<keyword evidence="5" id="KW-0333">Golgi apparatus</keyword>
<name>A0A1G8GJN2_9VIBR</name>
<dbReference type="AlphaFoldDB" id="A0A1G8GJN2"/>
<keyword evidence="6" id="KW-0472">Membrane</keyword>
<evidence type="ECO:0000313" key="10">
    <source>
        <dbReference type="Proteomes" id="UP000198854"/>
    </source>
</evidence>
<feature type="region of interest" description="Disordered" evidence="8">
    <location>
        <begin position="273"/>
        <end position="296"/>
    </location>
</feature>
<evidence type="ECO:0000256" key="1">
    <source>
        <dbReference type="ARBA" id="ARBA00004323"/>
    </source>
</evidence>
<reference evidence="9 10" key="1">
    <citation type="submission" date="2016-10" db="EMBL/GenBank/DDBJ databases">
        <authorList>
            <person name="de Groot N.N."/>
        </authorList>
    </citation>
    <scope>NUCLEOTIDE SEQUENCE [LARGE SCALE GENOMIC DNA]</scope>
    <source>
        <strain evidence="9 10">CGMCC 1.10228</strain>
    </source>
</reference>
<dbReference type="RefSeq" id="WP_093279090.1">
    <property type="nucleotide sequence ID" value="NZ_FNDD01000038.1"/>
</dbReference>
<dbReference type="STRING" id="861298.SAMN04488136_13818"/>
<dbReference type="GO" id="GO:0016020">
    <property type="term" value="C:membrane"/>
    <property type="evidence" value="ECO:0007669"/>
    <property type="project" value="InterPro"/>
</dbReference>